<dbReference type="KEGG" id="mxa:MXAN_0340"/>
<gene>
    <name evidence="9" type="ordered locus">MXAN_0340</name>
</gene>
<evidence type="ECO:0000259" key="7">
    <source>
        <dbReference type="PROSITE" id="PS50112"/>
    </source>
</evidence>
<dbReference type="Gene3D" id="1.10.287.130">
    <property type="match status" value="1"/>
</dbReference>
<dbReference type="PRINTS" id="PR00344">
    <property type="entry name" value="BCTRLSENSOR"/>
</dbReference>
<proteinExistence type="predicted"/>
<dbReference type="EC" id="2.7.13.3" evidence="2"/>
<dbReference type="InterPro" id="IPR029016">
    <property type="entry name" value="GAF-like_dom_sf"/>
</dbReference>
<dbReference type="CDD" id="cd00082">
    <property type="entry name" value="HisKA"/>
    <property type="match status" value="1"/>
</dbReference>
<evidence type="ECO:0000256" key="2">
    <source>
        <dbReference type="ARBA" id="ARBA00012438"/>
    </source>
</evidence>
<evidence type="ECO:0000313" key="10">
    <source>
        <dbReference type="Proteomes" id="UP000002402"/>
    </source>
</evidence>
<evidence type="ECO:0000256" key="3">
    <source>
        <dbReference type="ARBA" id="ARBA00022553"/>
    </source>
</evidence>
<dbReference type="PANTHER" id="PTHR43047">
    <property type="entry name" value="TWO-COMPONENT HISTIDINE PROTEIN KINASE"/>
    <property type="match status" value="1"/>
</dbReference>
<dbReference type="SUPFAM" id="SSF55874">
    <property type="entry name" value="ATPase domain of HSP90 chaperone/DNA topoisomerase II/histidine kinase"/>
    <property type="match status" value="1"/>
</dbReference>
<dbReference type="GO" id="GO:0009927">
    <property type="term" value="F:histidine phosphotransfer kinase activity"/>
    <property type="evidence" value="ECO:0007669"/>
    <property type="project" value="TreeGrafter"/>
</dbReference>
<dbReference type="PROSITE" id="PS50112">
    <property type="entry name" value="PAS"/>
    <property type="match status" value="1"/>
</dbReference>
<name>Q1DFF9_MYXXD</name>
<feature type="domain" description="Histidine kinase" evidence="6">
    <location>
        <begin position="342"/>
        <end position="561"/>
    </location>
</feature>
<dbReference type="InterPro" id="IPR000014">
    <property type="entry name" value="PAS"/>
</dbReference>
<dbReference type="AlphaFoldDB" id="Q1DFF9"/>
<dbReference type="InterPro" id="IPR003661">
    <property type="entry name" value="HisK_dim/P_dom"/>
</dbReference>
<dbReference type="PROSITE" id="PS50113">
    <property type="entry name" value="PAC"/>
    <property type="match status" value="1"/>
</dbReference>
<comment type="catalytic activity">
    <reaction evidence="1">
        <text>ATP + protein L-histidine = ADP + protein N-phospho-L-histidine.</text>
        <dbReference type="EC" id="2.7.13.3"/>
    </reaction>
</comment>
<keyword evidence="5 9" id="KW-0418">Kinase</keyword>
<dbReference type="InterPro" id="IPR005467">
    <property type="entry name" value="His_kinase_dom"/>
</dbReference>
<dbReference type="Pfam" id="PF08448">
    <property type="entry name" value="PAS_4"/>
    <property type="match status" value="1"/>
</dbReference>
<dbReference type="SUPFAM" id="SSF47384">
    <property type="entry name" value="Homodimeric domain of signal transducing histidine kinase"/>
    <property type="match status" value="1"/>
</dbReference>
<dbReference type="FunFam" id="3.30.565.10:FF:000006">
    <property type="entry name" value="Sensor histidine kinase WalK"/>
    <property type="match status" value="1"/>
</dbReference>
<keyword evidence="4" id="KW-0808">Transferase</keyword>
<dbReference type="InterPro" id="IPR003018">
    <property type="entry name" value="GAF"/>
</dbReference>
<dbReference type="GO" id="GO:0000155">
    <property type="term" value="F:phosphorelay sensor kinase activity"/>
    <property type="evidence" value="ECO:0007669"/>
    <property type="project" value="InterPro"/>
</dbReference>
<dbReference type="GO" id="GO:0005886">
    <property type="term" value="C:plasma membrane"/>
    <property type="evidence" value="ECO:0007669"/>
    <property type="project" value="TreeGrafter"/>
</dbReference>
<dbReference type="eggNOG" id="COG3852">
    <property type="taxonomic scope" value="Bacteria"/>
</dbReference>
<dbReference type="InterPro" id="IPR013656">
    <property type="entry name" value="PAS_4"/>
</dbReference>
<reference evidence="9 10" key="1">
    <citation type="journal article" date="2006" name="Proc. Natl. Acad. Sci. U.S.A.">
        <title>Evolution of sensory complexity recorded in a myxobacterial genome.</title>
        <authorList>
            <person name="Goldman B.S."/>
            <person name="Nierman W.C."/>
            <person name="Kaiser D."/>
            <person name="Slater S.C."/>
            <person name="Durkin A.S."/>
            <person name="Eisen J.A."/>
            <person name="Ronning C.M."/>
            <person name="Barbazuk W.B."/>
            <person name="Blanchard M."/>
            <person name="Field C."/>
            <person name="Halling C."/>
            <person name="Hinkle G."/>
            <person name="Iartchuk O."/>
            <person name="Kim H.S."/>
            <person name="Mackenzie C."/>
            <person name="Madupu R."/>
            <person name="Miller N."/>
            <person name="Shvartsbeyn A."/>
            <person name="Sullivan S.A."/>
            <person name="Vaudin M."/>
            <person name="Wiegand R."/>
            <person name="Kaplan H.B."/>
        </authorList>
    </citation>
    <scope>NUCLEOTIDE SEQUENCE [LARGE SCALE GENOMIC DNA]</scope>
    <source>
        <strain evidence="10">DK1622</strain>
    </source>
</reference>
<dbReference type="SUPFAM" id="SSF55781">
    <property type="entry name" value="GAF domain-like"/>
    <property type="match status" value="1"/>
</dbReference>
<dbReference type="InterPro" id="IPR004358">
    <property type="entry name" value="Sig_transdc_His_kin-like_C"/>
</dbReference>
<dbReference type="Pfam" id="PF00512">
    <property type="entry name" value="HisKA"/>
    <property type="match status" value="1"/>
</dbReference>
<evidence type="ECO:0000259" key="6">
    <source>
        <dbReference type="PROSITE" id="PS50109"/>
    </source>
</evidence>
<dbReference type="PANTHER" id="PTHR43047:SF72">
    <property type="entry name" value="OSMOSENSING HISTIDINE PROTEIN KINASE SLN1"/>
    <property type="match status" value="1"/>
</dbReference>
<dbReference type="STRING" id="246197.MXAN_0340"/>
<feature type="domain" description="PAS" evidence="7">
    <location>
        <begin position="63"/>
        <end position="107"/>
    </location>
</feature>
<dbReference type="Pfam" id="PF01590">
    <property type="entry name" value="GAF"/>
    <property type="match status" value="1"/>
</dbReference>
<evidence type="ECO:0000313" key="9">
    <source>
        <dbReference type="EMBL" id="ABF88333.1"/>
    </source>
</evidence>
<dbReference type="Gene3D" id="3.30.450.20">
    <property type="entry name" value="PAS domain"/>
    <property type="match status" value="1"/>
</dbReference>
<dbReference type="SMART" id="SM00091">
    <property type="entry name" value="PAS"/>
    <property type="match status" value="1"/>
</dbReference>
<dbReference type="Gene3D" id="3.30.565.10">
    <property type="entry name" value="Histidine kinase-like ATPase, C-terminal domain"/>
    <property type="match status" value="1"/>
</dbReference>
<dbReference type="Pfam" id="PF02518">
    <property type="entry name" value="HATPase_c"/>
    <property type="match status" value="1"/>
</dbReference>
<dbReference type="InterPro" id="IPR036890">
    <property type="entry name" value="HATPase_C_sf"/>
</dbReference>
<dbReference type="InterPro" id="IPR036097">
    <property type="entry name" value="HisK_dim/P_sf"/>
</dbReference>
<evidence type="ECO:0000259" key="8">
    <source>
        <dbReference type="PROSITE" id="PS50113"/>
    </source>
</evidence>
<dbReference type="SMART" id="SM00388">
    <property type="entry name" value="HisKA"/>
    <property type="match status" value="1"/>
</dbReference>
<dbReference type="EMBL" id="CP000113">
    <property type="protein sequence ID" value="ABF88333.1"/>
    <property type="molecule type" value="Genomic_DNA"/>
</dbReference>
<dbReference type="Proteomes" id="UP000002402">
    <property type="component" value="Chromosome"/>
</dbReference>
<dbReference type="InterPro" id="IPR035965">
    <property type="entry name" value="PAS-like_dom_sf"/>
</dbReference>
<organism evidence="9 10">
    <name type="scientific">Myxococcus xanthus (strain DK1622)</name>
    <dbReference type="NCBI Taxonomy" id="246197"/>
    <lineage>
        <taxon>Bacteria</taxon>
        <taxon>Pseudomonadati</taxon>
        <taxon>Myxococcota</taxon>
        <taxon>Myxococcia</taxon>
        <taxon>Myxococcales</taxon>
        <taxon>Cystobacterineae</taxon>
        <taxon>Myxococcaceae</taxon>
        <taxon>Myxococcus</taxon>
    </lineage>
</organism>
<dbReference type="PROSITE" id="PS50109">
    <property type="entry name" value="HIS_KIN"/>
    <property type="match status" value="1"/>
</dbReference>
<keyword evidence="3" id="KW-0597">Phosphoprotein</keyword>
<sequence length="562" mass="61523">MRPERTLPGQGCSTFATAWPPCPEGRSSPRYSHAPMQHDGWGDSMTMLAALGQAEARRSGARGPAMLEAILQVSPLAIHLMDVDGTVRLWNPAAERLFGWSREDVLGHRAPWATDARWEKFRRHQEQATQGMEPPCLELELHRRDGTPLHVELWAAPMPPATTGPAQCLGMLVDVTERRRGEAHRRLLSEASEVLGSSLEQDATLEHLVRLAVPACADSCRVFLEDAPGEVRCVASAGLDAREPLNAGTPLVPDEAAVSRIIASGEPALHDAEPPSWLGVPLAWPGRKGAALVFSRTGRTFDARDVALARELARRASLALDHVRQYHEACQAIRAREELLAIASHELKSPLSALQLQVQNLRTALERSPDAVPRERLHRGLDLMGRQAKRQAKLIDALLDVSRIHAGRLELNPEPVDLGALVREVAERLEPELAGAGTRLTLTLPLEAHGYWDRLRLDQVLTNLVSNAMKYGRGNPVQVTLSSTQAHVRLDVRDAGIGIAPEHLHRLFHRFERAVSGRDYSGVGLGLWIVREVVEAMGGHVTVSSELGVGSTFTVVLPRARG</sequence>
<dbReference type="NCBIfam" id="TIGR00229">
    <property type="entry name" value="sensory_box"/>
    <property type="match status" value="1"/>
</dbReference>
<dbReference type="Gene3D" id="3.30.450.40">
    <property type="match status" value="1"/>
</dbReference>
<evidence type="ECO:0000256" key="5">
    <source>
        <dbReference type="ARBA" id="ARBA00022777"/>
    </source>
</evidence>
<dbReference type="SMART" id="SM00387">
    <property type="entry name" value="HATPase_c"/>
    <property type="match status" value="1"/>
</dbReference>
<dbReference type="eggNOG" id="COG2205">
    <property type="taxonomic scope" value="Bacteria"/>
</dbReference>
<accession>Q1DFF9</accession>
<evidence type="ECO:0000256" key="4">
    <source>
        <dbReference type="ARBA" id="ARBA00022679"/>
    </source>
</evidence>
<evidence type="ECO:0000256" key="1">
    <source>
        <dbReference type="ARBA" id="ARBA00000085"/>
    </source>
</evidence>
<dbReference type="CDD" id="cd00130">
    <property type="entry name" value="PAS"/>
    <property type="match status" value="1"/>
</dbReference>
<dbReference type="InterPro" id="IPR003594">
    <property type="entry name" value="HATPase_dom"/>
</dbReference>
<dbReference type="InterPro" id="IPR000700">
    <property type="entry name" value="PAS-assoc_C"/>
</dbReference>
<feature type="domain" description="PAC" evidence="8">
    <location>
        <begin position="135"/>
        <end position="187"/>
    </location>
</feature>
<protein>
    <recommendedName>
        <fullName evidence="2">histidine kinase</fullName>
        <ecNumber evidence="2">2.7.13.3</ecNumber>
    </recommendedName>
</protein>
<dbReference type="HOGENOM" id="CLU_000445_114_44_7"/>
<dbReference type="EnsemblBacteria" id="ABF88333">
    <property type="protein sequence ID" value="ABF88333"/>
    <property type="gene ID" value="MXAN_0340"/>
</dbReference>
<keyword evidence="10" id="KW-1185">Reference proteome</keyword>
<dbReference type="SUPFAM" id="SSF55785">
    <property type="entry name" value="PYP-like sensor domain (PAS domain)"/>
    <property type="match status" value="1"/>
</dbReference>